<gene>
    <name evidence="3" type="ORF">FHK82_06790</name>
</gene>
<dbReference type="CDD" id="cd11599">
    <property type="entry name" value="HDAC_classII_2"/>
    <property type="match status" value="1"/>
</dbReference>
<evidence type="ECO:0000313" key="4">
    <source>
        <dbReference type="Proteomes" id="UP000317355"/>
    </source>
</evidence>
<dbReference type="Pfam" id="PF00850">
    <property type="entry name" value="Hist_deacetyl"/>
    <property type="match status" value="1"/>
</dbReference>
<comment type="caution">
    <text evidence="3">The sequence shown here is derived from an EMBL/GenBank/DDBJ whole genome shotgun (WGS) entry which is preliminary data.</text>
</comment>
<accession>A0A558D6Z8</accession>
<feature type="domain" description="Histone deacetylase" evidence="2">
    <location>
        <begin position="20"/>
        <end position="304"/>
    </location>
</feature>
<name>A0A558D6Z8_9GAMM</name>
<reference evidence="3 4" key="1">
    <citation type="submission" date="2019-07" db="EMBL/GenBank/DDBJ databases">
        <title>The pathways for chlorine oxyanion respiration interact through the shared metabolite chlorate.</title>
        <authorList>
            <person name="Barnum T.P."/>
            <person name="Cheng Y."/>
            <person name="Hill K.A."/>
            <person name="Lucas L.N."/>
            <person name="Carlson H.K."/>
            <person name="Coates J.D."/>
        </authorList>
    </citation>
    <scope>NUCLEOTIDE SEQUENCE [LARGE SCALE GENOMIC DNA]</scope>
    <source>
        <strain evidence="3">BK-3</strain>
    </source>
</reference>
<dbReference type="InterPro" id="IPR037138">
    <property type="entry name" value="His_deacetylse_dom_sf"/>
</dbReference>
<dbReference type="PANTHER" id="PTHR10625">
    <property type="entry name" value="HISTONE DEACETYLASE HDAC1-RELATED"/>
    <property type="match status" value="1"/>
</dbReference>
<dbReference type="InterPro" id="IPR000286">
    <property type="entry name" value="HDACs"/>
</dbReference>
<sequence>MPIAYISHPDCLLHDVGQDHPEQPARLRAIQDQLISTGMEFALKQIDAPMVKREQLELAHDTDYITMLFTDAPHEGILELDGDTFMMPKTLDAALRAAGAVVKGVDLVMSKEVTAAFCAVRPPGHHAERDRAMGFCYFNNVAVGAAYAIANHGLERVAIIDFDVHHGNGTEHIFATDPRVLFCSSFQHPFYPFTGHETETDHIVNITLPAGANGDEFRKQVEAHWLPALHHFKPQLVMISAGFDAHISDDMSHLRLREADYDWVTTELKTIADEYAEGRIVSTLEGGYELGSLARSVAAHLDALLGHR</sequence>
<dbReference type="GO" id="GO:0004407">
    <property type="term" value="F:histone deacetylase activity"/>
    <property type="evidence" value="ECO:0007669"/>
    <property type="project" value="TreeGrafter"/>
</dbReference>
<dbReference type="InterPro" id="IPR023801">
    <property type="entry name" value="His_deacetylse_dom"/>
</dbReference>
<dbReference type="PANTHER" id="PTHR10625:SF10">
    <property type="entry name" value="HISTONE DEACETYLASE HDAC1"/>
    <property type="match status" value="1"/>
</dbReference>
<dbReference type="Proteomes" id="UP000317355">
    <property type="component" value="Unassembled WGS sequence"/>
</dbReference>
<comment type="similarity">
    <text evidence="1">Belongs to the histone deacetylase family.</text>
</comment>
<dbReference type="STRING" id="1543721.AAY24_14940"/>
<dbReference type="SUPFAM" id="SSF52768">
    <property type="entry name" value="Arginase/deacetylase"/>
    <property type="match status" value="1"/>
</dbReference>
<dbReference type="InterPro" id="IPR023696">
    <property type="entry name" value="Ureohydrolase_dom_sf"/>
</dbReference>
<dbReference type="PRINTS" id="PR01270">
    <property type="entry name" value="HDASUPER"/>
</dbReference>
<evidence type="ECO:0000256" key="1">
    <source>
        <dbReference type="ARBA" id="ARBA00005947"/>
    </source>
</evidence>
<protein>
    <submittedName>
        <fullName evidence="3">Histone deacetylase family protein</fullName>
    </submittedName>
</protein>
<dbReference type="AlphaFoldDB" id="A0A558D6Z8"/>
<dbReference type="Gene3D" id="3.40.800.20">
    <property type="entry name" value="Histone deacetylase domain"/>
    <property type="match status" value="1"/>
</dbReference>
<organism evidence="3 4">
    <name type="scientific">Sedimenticola thiotaurini</name>
    <dbReference type="NCBI Taxonomy" id="1543721"/>
    <lineage>
        <taxon>Bacteria</taxon>
        <taxon>Pseudomonadati</taxon>
        <taxon>Pseudomonadota</taxon>
        <taxon>Gammaproteobacteria</taxon>
        <taxon>Chromatiales</taxon>
        <taxon>Sedimenticolaceae</taxon>
        <taxon>Sedimenticola</taxon>
    </lineage>
</organism>
<dbReference type="EMBL" id="VMRY01000018">
    <property type="protein sequence ID" value="TVT56800.1"/>
    <property type="molecule type" value="Genomic_DNA"/>
</dbReference>
<evidence type="ECO:0000259" key="2">
    <source>
        <dbReference type="Pfam" id="PF00850"/>
    </source>
</evidence>
<dbReference type="GO" id="GO:0040029">
    <property type="term" value="P:epigenetic regulation of gene expression"/>
    <property type="evidence" value="ECO:0007669"/>
    <property type="project" value="TreeGrafter"/>
</dbReference>
<evidence type="ECO:0000313" key="3">
    <source>
        <dbReference type="EMBL" id="TVT56800.1"/>
    </source>
</evidence>
<proteinExistence type="inferred from homology"/>